<proteinExistence type="predicted"/>
<dbReference type="EnsemblPlants" id="AVESA.00010b.r2.7DG1348070.2">
    <property type="protein sequence ID" value="AVESA.00010b.r2.7DG1348070.2.CDS"/>
    <property type="gene ID" value="AVESA.00010b.r2.7DG1348070"/>
</dbReference>
<keyword evidence="2" id="KW-1185">Reference proteome</keyword>
<reference evidence="1" key="1">
    <citation type="submission" date="2021-05" db="EMBL/GenBank/DDBJ databases">
        <authorList>
            <person name="Scholz U."/>
            <person name="Mascher M."/>
            <person name="Fiebig A."/>
        </authorList>
    </citation>
    <scope>NUCLEOTIDE SEQUENCE [LARGE SCALE GENOMIC DNA]</scope>
</reference>
<dbReference type="Proteomes" id="UP001732700">
    <property type="component" value="Chromosome 7D"/>
</dbReference>
<name>A0ACD6A740_AVESA</name>
<evidence type="ECO:0000313" key="1">
    <source>
        <dbReference type="EnsemblPlants" id="AVESA.00010b.r2.7DG1348070.2.CDS"/>
    </source>
</evidence>
<evidence type="ECO:0000313" key="2">
    <source>
        <dbReference type="Proteomes" id="UP001732700"/>
    </source>
</evidence>
<protein>
    <submittedName>
        <fullName evidence="1">Uncharacterized protein</fullName>
    </submittedName>
</protein>
<accession>A0ACD6A740</accession>
<organism evidence="1 2">
    <name type="scientific">Avena sativa</name>
    <name type="common">Oat</name>
    <dbReference type="NCBI Taxonomy" id="4498"/>
    <lineage>
        <taxon>Eukaryota</taxon>
        <taxon>Viridiplantae</taxon>
        <taxon>Streptophyta</taxon>
        <taxon>Embryophyta</taxon>
        <taxon>Tracheophyta</taxon>
        <taxon>Spermatophyta</taxon>
        <taxon>Magnoliopsida</taxon>
        <taxon>Liliopsida</taxon>
        <taxon>Poales</taxon>
        <taxon>Poaceae</taxon>
        <taxon>BOP clade</taxon>
        <taxon>Pooideae</taxon>
        <taxon>Poodae</taxon>
        <taxon>Poeae</taxon>
        <taxon>Poeae Chloroplast Group 1 (Aveneae type)</taxon>
        <taxon>Aveninae</taxon>
        <taxon>Avena</taxon>
    </lineage>
</organism>
<reference evidence="1" key="2">
    <citation type="submission" date="2025-09" db="UniProtKB">
        <authorList>
            <consortium name="EnsemblPlants"/>
        </authorList>
    </citation>
    <scope>IDENTIFICATION</scope>
</reference>
<sequence length="644" mass="72525">MNLKRGCFVWLYIFYTGIKGLLHNQVHAHPSDFTLILVWFFNLWLALFRTTSMPRDGMPLEGTSDAFPSSSLDVLIQLKDIVQVKVNTDDCLQKLEETVKKLEETVKQLEEKVKRLKKKLKKNKIKESEMKEQIKEVKEDLKRELMQRIEEKVENISNEYFQKHLEEVKEEPYIEIQEEMDKERSAKVNRCSASPSLRSQPHQSQATSFHLEFACEMDAIVYKGKPILAIQVVLYDGDNPIAPNHHLASAVVELVVVDGEFSGQIQGYWSKDEFVQNIMKSRQGNNSQGETPKVPVKNGRFKLDGGRCCHKGAVIMENSNRKDVKLGVMIAGSTKERVLEGISNSFSVQEAKTAEKRGKRITDETPEDLPRFTGHNSTHARNKKGSSSVGPLPLEPPQYPTQRDTTQPESNGQGQQYMPTKQNFPPMLNQLQRTDAHITGNGPVGQPVVVCVQQQNTNQKENHGNGFVGSLPLDPLKYLTQHDISRPESYGNGTCDANVVFNIQQHNTTQQEDHGQGQQYSYTQTPQNFAIMPNQLQGTHARTTGNGLGGPPVVINLQQRTTTREHYAGEGQEYSIPETGPIISQNVWGSVGITYPYTEGKCFAASPPLLEPSEYPTQQDTTQFGSYGQRPQQQQNTTQLEIMV</sequence>